<evidence type="ECO:0000259" key="3">
    <source>
        <dbReference type="Pfam" id="PF00149"/>
    </source>
</evidence>
<dbReference type="InterPro" id="IPR004843">
    <property type="entry name" value="Calcineurin-like_PHP"/>
</dbReference>
<dbReference type="OMA" id="TYWVPVY"/>
<feature type="domain" description="Calcineurin-like phosphoesterase" evidence="3">
    <location>
        <begin position="111"/>
        <end position="388"/>
    </location>
</feature>
<evidence type="ECO:0000313" key="4">
    <source>
        <dbReference type="EMBL" id="EGG13517.1"/>
    </source>
</evidence>
<organism evidence="4 5">
    <name type="scientific">Cavenderia fasciculata</name>
    <name type="common">Slime mold</name>
    <name type="synonym">Dictyostelium fasciculatum</name>
    <dbReference type="NCBI Taxonomy" id="261658"/>
    <lineage>
        <taxon>Eukaryota</taxon>
        <taxon>Amoebozoa</taxon>
        <taxon>Evosea</taxon>
        <taxon>Eumycetozoa</taxon>
        <taxon>Dictyostelia</taxon>
        <taxon>Acytosteliales</taxon>
        <taxon>Cavenderiaceae</taxon>
        <taxon>Cavenderia</taxon>
    </lineage>
</organism>
<dbReference type="RefSeq" id="XP_004350221.1">
    <property type="nucleotide sequence ID" value="XM_004350171.1"/>
</dbReference>
<dbReference type="SUPFAM" id="SSF56300">
    <property type="entry name" value="Metallo-dependent phosphatases"/>
    <property type="match status" value="1"/>
</dbReference>
<dbReference type="OrthoDB" id="783096at2759"/>
<dbReference type="GO" id="GO:0005737">
    <property type="term" value="C:cytoplasm"/>
    <property type="evidence" value="ECO:0007669"/>
    <property type="project" value="TreeGrafter"/>
</dbReference>
<feature type="region of interest" description="Disordered" evidence="1">
    <location>
        <begin position="446"/>
        <end position="465"/>
    </location>
</feature>
<name>F4QC30_CACFS</name>
<keyword evidence="5" id="KW-1185">Reference proteome</keyword>
<dbReference type="PANTHER" id="PTHR32440:SF11">
    <property type="entry name" value="METALLOPHOSPHOESTERASE DOMAIN-CONTAINING PROTEIN"/>
    <property type="match status" value="1"/>
</dbReference>
<reference evidence="5" key="1">
    <citation type="journal article" date="2011" name="Genome Res.">
        <title>Phylogeny-wide analysis of social amoeba genomes highlights ancient origins for complex intercellular communication.</title>
        <authorList>
            <person name="Heidel A.J."/>
            <person name="Lawal H.M."/>
            <person name="Felder M."/>
            <person name="Schilde C."/>
            <person name="Helps N.R."/>
            <person name="Tunggal B."/>
            <person name="Rivero F."/>
            <person name="John U."/>
            <person name="Schleicher M."/>
            <person name="Eichinger L."/>
            <person name="Platzer M."/>
            <person name="Noegel A.A."/>
            <person name="Schaap P."/>
            <person name="Gloeckner G."/>
        </authorList>
    </citation>
    <scope>NUCLEOTIDE SEQUENCE [LARGE SCALE GENOMIC DNA]</scope>
    <source>
        <strain evidence="5">SH3</strain>
    </source>
</reference>
<dbReference type="CDD" id="cd07383">
    <property type="entry name" value="MPP_Dcr2"/>
    <property type="match status" value="1"/>
</dbReference>
<dbReference type="Pfam" id="PF00149">
    <property type="entry name" value="Metallophos"/>
    <property type="match status" value="1"/>
</dbReference>
<gene>
    <name evidence="4" type="ORF">DFA_11278</name>
</gene>
<dbReference type="KEGG" id="dfa:DFA_11278"/>
<feature type="compositionally biased region" description="Basic and acidic residues" evidence="1">
    <location>
        <begin position="260"/>
        <end position="286"/>
    </location>
</feature>
<evidence type="ECO:0000313" key="5">
    <source>
        <dbReference type="Proteomes" id="UP000007797"/>
    </source>
</evidence>
<feature type="region of interest" description="Disordered" evidence="1">
    <location>
        <begin position="260"/>
        <end position="291"/>
    </location>
</feature>
<dbReference type="EMBL" id="GL883029">
    <property type="protein sequence ID" value="EGG13517.1"/>
    <property type="molecule type" value="Genomic_DNA"/>
</dbReference>
<feature type="region of interest" description="Disordered" evidence="1">
    <location>
        <begin position="74"/>
        <end position="105"/>
    </location>
</feature>
<proteinExistence type="predicted"/>
<feature type="chain" id="PRO_5003313916" evidence="2">
    <location>
        <begin position="28"/>
        <end position="465"/>
    </location>
</feature>
<dbReference type="AlphaFoldDB" id="F4QC30"/>
<dbReference type="GO" id="GO:0016788">
    <property type="term" value="F:hydrolase activity, acting on ester bonds"/>
    <property type="evidence" value="ECO:0007669"/>
    <property type="project" value="TreeGrafter"/>
</dbReference>
<keyword evidence="2" id="KW-0732">Signal</keyword>
<accession>F4QC30</accession>
<feature type="signal peptide" evidence="2">
    <location>
        <begin position="1"/>
        <end position="27"/>
    </location>
</feature>
<dbReference type="InterPro" id="IPR029052">
    <property type="entry name" value="Metallo-depent_PP-like"/>
</dbReference>
<protein>
    <submittedName>
        <fullName evidence="4">Metallophosphoesterase domain-containing protein</fullName>
    </submittedName>
</protein>
<dbReference type="PANTHER" id="PTHR32440">
    <property type="entry name" value="PHOSPHATASE DCR2-RELATED-RELATED"/>
    <property type="match status" value="1"/>
</dbReference>
<dbReference type="GeneID" id="14865722"/>
<dbReference type="Gene3D" id="3.60.21.10">
    <property type="match status" value="1"/>
</dbReference>
<evidence type="ECO:0000256" key="1">
    <source>
        <dbReference type="SAM" id="MobiDB-lite"/>
    </source>
</evidence>
<feature type="compositionally biased region" description="Basic and acidic residues" evidence="1">
    <location>
        <begin position="446"/>
        <end position="456"/>
    </location>
</feature>
<sequence length="465" mass="52314">MVKINQSISIYIFILLNLSCLLFVAVATTTPVHLNSEFENININNNNNNNNNDNNNFYYTYDNYVTTQYKSNTHPLKLKSNSDRSSSSSSSSKKDKPTTGSSSDDDDVAIFKIVQITDTHFGEGEGTDWGPEQDANSTRVMETILALEQPDLVVFTGDLITGNNIINNSTDYWKMAVGVAMKMGIPWATVFGNHDDLASGVNGTKFDLLEYDISLGSYSQFGPNNIPGVSNYYIPIYDKWTNDIEVVLWMFDSGDGECPRFPKEEKEKEKKPNQNQQEKEKVEWMDPSRITSSSSSDNVPYLCNFYITGNQVLWYYQTAKELYAGADNLPLAFAYFHVPIRQYMWVWNQQTCYGSNNDSVACQAVDGGLYYAFESIGDVKMVSVGHNHGNDYCGLFGSVELCYGRHSGYGGYGTWERGARVIQVTKQKGGPISYDTWLTFETGERLYHQPPHHPDPSHPQQSCTS</sequence>
<evidence type="ECO:0000256" key="2">
    <source>
        <dbReference type="SAM" id="SignalP"/>
    </source>
</evidence>
<dbReference type="Proteomes" id="UP000007797">
    <property type="component" value="Unassembled WGS sequence"/>
</dbReference>